<evidence type="ECO:0000256" key="10">
    <source>
        <dbReference type="ARBA" id="ARBA00023242"/>
    </source>
</evidence>
<dbReference type="InterPro" id="IPR012170">
    <property type="entry name" value="TFIIH_SSL1/p44"/>
</dbReference>
<keyword evidence="4" id="KW-0227">DNA damage</keyword>
<evidence type="ECO:0000256" key="12">
    <source>
        <dbReference type="SAM" id="MobiDB-lite"/>
    </source>
</evidence>
<evidence type="ECO:0000256" key="6">
    <source>
        <dbReference type="ARBA" id="ARBA00022833"/>
    </source>
</evidence>
<evidence type="ECO:0000256" key="9">
    <source>
        <dbReference type="ARBA" id="ARBA00023204"/>
    </source>
</evidence>
<dbReference type="OrthoDB" id="284275at2759"/>
<gene>
    <name evidence="14" type="ORF">BDZ90DRAFT_241335</name>
</gene>
<dbReference type="GO" id="GO:0006289">
    <property type="term" value="P:nucleotide-excision repair"/>
    <property type="evidence" value="ECO:0007669"/>
    <property type="project" value="InterPro"/>
</dbReference>
<keyword evidence="9" id="KW-0234">DNA repair</keyword>
<dbReference type="InterPro" id="IPR007198">
    <property type="entry name" value="Ssl1-like"/>
</dbReference>
<evidence type="ECO:0000256" key="7">
    <source>
        <dbReference type="ARBA" id="ARBA00023015"/>
    </source>
</evidence>
<dbReference type="Pfam" id="PF04056">
    <property type="entry name" value="Ssl1"/>
    <property type="match status" value="1"/>
</dbReference>
<dbReference type="FunFam" id="3.40.50.410:FF:000015">
    <property type="entry name" value="General transcription factor IIH subunit 2"/>
    <property type="match status" value="1"/>
</dbReference>
<keyword evidence="8" id="KW-0804">Transcription</keyword>
<feature type="non-terminal residue" evidence="14">
    <location>
        <position position="511"/>
    </location>
</feature>
<dbReference type="GO" id="GO:0005675">
    <property type="term" value="C:transcription factor TFIIH holo complex"/>
    <property type="evidence" value="ECO:0007669"/>
    <property type="project" value="TreeGrafter"/>
</dbReference>
<dbReference type="Gene3D" id="3.40.50.410">
    <property type="entry name" value="von Willebrand factor, type A domain"/>
    <property type="match status" value="1"/>
</dbReference>
<feature type="compositionally biased region" description="Acidic residues" evidence="12">
    <location>
        <begin position="17"/>
        <end position="26"/>
    </location>
</feature>
<evidence type="ECO:0000259" key="13">
    <source>
        <dbReference type="PROSITE" id="PS50234"/>
    </source>
</evidence>
<dbReference type="GO" id="GO:0006351">
    <property type="term" value="P:DNA-templated transcription"/>
    <property type="evidence" value="ECO:0007669"/>
    <property type="project" value="InterPro"/>
</dbReference>
<dbReference type="Proteomes" id="UP000245884">
    <property type="component" value="Unassembled WGS sequence"/>
</dbReference>
<dbReference type="SUPFAM" id="SSF53300">
    <property type="entry name" value="vWA-like"/>
    <property type="match status" value="1"/>
</dbReference>
<dbReference type="InterPro" id="IPR013083">
    <property type="entry name" value="Znf_RING/FYVE/PHD"/>
</dbReference>
<accession>A0A316UNH7</accession>
<feature type="compositionally biased region" description="Acidic residues" evidence="12">
    <location>
        <begin position="37"/>
        <end position="54"/>
    </location>
</feature>
<keyword evidence="7" id="KW-0805">Transcription regulation</keyword>
<proteinExistence type="inferred from homology"/>
<keyword evidence="10" id="KW-0539">Nucleus</keyword>
<feature type="zinc finger region" description="C4-type" evidence="11">
    <location>
        <begin position="392"/>
        <end position="409"/>
    </location>
</feature>
<dbReference type="SUPFAM" id="SSF57889">
    <property type="entry name" value="Cysteine-rich domain"/>
    <property type="match status" value="1"/>
</dbReference>
<dbReference type="STRING" id="1569628.A0A316UNH7"/>
<dbReference type="GeneID" id="37029213"/>
<dbReference type="PANTHER" id="PTHR12695:SF2">
    <property type="entry name" value="GENERAL TRANSCRIPTION FACTOR IIH SUBUNIT 2-RELATED"/>
    <property type="match status" value="1"/>
</dbReference>
<dbReference type="SMART" id="SM00327">
    <property type="entry name" value="VWA"/>
    <property type="match status" value="1"/>
</dbReference>
<dbReference type="PIRSF" id="PIRSF015919">
    <property type="entry name" value="TFIIH_SSL1"/>
    <property type="match status" value="1"/>
</dbReference>
<evidence type="ECO:0000256" key="5">
    <source>
        <dbReference type="ARBA" id="ARBA00022771"/>
    </source>
</evidence>
<dbReference type="AlphaFoldDB" id="A0A316UNH7"/>
<keyword evidence="15" id="KW-1185">Reference proteome</keyword>
<evidence type="ECO:0000256" key="11">
    <source>
        <dbReference type="PIRSR" id="PIRSR015919-1"/>
    </source>
</evidence>
<name>A0A316UNH7_9BASI</name>
<feature type="region of interest" description="Disordered" evidence="12">
    <location>
        <begin position="1"/>
        <end position="96"/>
    </location>
</feature>
<dbReference type="GO" id="GO:0000439">
    <property type="term" value="C:transcription factor TFIIH core complex"/>
    <property type="evidence" value="ECO:0007669"/>
    <property type="project" value="InterPro"/>
</dbReference>
<dbReference type="GO" id="GO:0008270">
    <property type="term" value="F:zinc ion binding"/>
    <property type="evidence" value="ECO:0007669"/>
    <property type="project" value="UniProtKB-KW"/>
</dbReference>
<dbReference type="PANTHER" id="PTHR12695">
    <property type="entry name" value="GENERAL TRANSCRIPTION FACTOR IIH SUBUNIT 2"/>
    <property type="match status" value="1"/>
</dbReference>
<feature type="compositionally biased region" description="Basic and acidic residues" evidence="12">
    <location>
        <begin position="335"/>
        <end position="346"/>
    </location>
</feature>
<dbReference type="SMART" id="SM01047">
    <property type="entry name" value="C1_4"/>
    <property type="match status" value="1"/>
</dbReference>
<keyword evidence="3" id="KW-0479">Metal-binding</keyword>
<feature type="compositionally biased region" description="Acidic residues" evidence="12">
    <location>
        <begin position="347"/>
        <end position="356"/>
    </location>
</feature>
<evidence type="ECO:0000256" key="8">
    <source>
        <dbReference type="ARBA" id="ARBA00023163"/>
    </source>
</evidence>
<evidence type="ECO:0000256" key="2">
    <source>
        <dbReference type="ARBA" id="ARBA00006092"/>
    </source>
</evidence>
<dbReference type="InterPro" id="IPR036465">
    <property type="entry name" value="vWFA_dom_sf"/>
</dbReference>
<dbReference type="InterPro" id="IPR002035">
    <property type="entry name" value="VWF_A"/>
</dbReference>
<reference evidence="14 15" key="1">
    <citation type="journal article" date="2018" name="Mol. Biol. Evol.">
        <title>Broad Genomic Sampling Reveals a Smut Pathogenic Ancestry of the Fungal Clade Ustilaginomycotina.</title>
        <authorList>
            <person name="Kijpornyongpan T."/>
            <person name="Mondo S.J."/>
            <person name="Barry K."/>
            <person name="Sandor L."/>
            <person name="Lee J."/>
            <person name="Lipzen A."/>
            <person name="Pangilinan J."/>
            <person name="LaButti K."/>
            <person name="Hainaut M."/>
            <person name="Henrissat B."/>
            <person name="Grigoriev I.V."/>
            <person name="Spatafora J.W."/>
            <person name="Aime M.C."/>
        </authorList>
    </citation>
    <scope>NUCLEOTIDE SEQUENCE [LARGE SCALE GENOMIC DNA]</scope>
    <source>
        <strain evidence="14 15">MCA 5214</strain>
    </source>
</reference>
<sequence>MPPRASTSKGPRRDDDYVYDDDEADDFVAGGGGGGGGEDDDSGDDFLMADDGDFDDGRHFAAARRKAAKSGRGKASAAATAKKKGALGGPSKDAGKSYAWESSFQRSWDVVGEDQSGSLEASVKHLLAQGKRKRAAREERRVRRGIIRHLVLVIDDSENMNEKDGGRGTRLDLLLPIARRFVSEYFEQNPIGQLAILAMRDGVADRLVPMGGNTADHLAALSPPNRNRRLEPRGDPSLQNALEMARSTLAHLPTTSSREVLLLSGSLTSCDPGNIHQTVAALKAAGIRVDLIHLSAEMKILRDIAQETGGTFGVALNEGHLEDLVREGVRPREIVKKEESASRRVGDEDEDGEDDTGAELMQMGFPLRLPTHAPPTLCACHAKLYPPAGFLCPRCGSKLCDVPTDCAVCGLTVVMSTHLARSYRHLFPVRRWVAVSWEELARQRAARRRKWQRACLGCDEVFPPLPEEYVRAVETATLATSSRYECPKCGSHFCLECDSYTHEELYVCPGC</sequence>
<dbReference type="NCBIfam" id="TIGR00622">
    <property type="entry name" value="ssl1"/>
    <property type="match status" value="1"/>
</dbReference>
<evidence type="ECO:0000256" key="4">
    <source>
        <dbReference type="ARBA" id="ARBA00022763"/>
    </source>
</evidence>
<dbReference type="InterPro" id="IPR004595">
    <property type="entry name" value="TFIIH_C1-like_dom"/>
</dbReference>
<dbReference type="Gene3D" id="3.30.40.10">
    <property type="entry name" value="Zinc/RING finger domain, C3HC4 (zinc finger)"/>
    <property type="match status" value="1"/>
</dbReference>
<dbReference type="GO" id="GO:0006357">
    <property type="term" value="P:regulation of transcription by RNA polymerase II"/>
    <property type="evidence" value="ECO:0007669"/>
    <property type="project" value="TreeGrafter"/>
</dbReference>
<dbReference type="EMBL" id="KZ819670">
    <property type="protein sequence ID" value="PWN26829.1"/>
    <property type="molecule type" value="Genomic_DNA"/>
</dbReference>
<evidence type="ECO:0000256" key="1">
    <source>
        <dbReference type="ARBA" id="ARBA00004123"/>
    </source>
</evidence>
<keyword evidence="6" id="KW-0862">Zinc</keyword>
<dbReference type="Pfam" id="PF07975">
    <property type="entry name" value="C1_4"/>
    <property type="match status" value="1"/>
</dbReference>
<evidence type="ECO:0000256" key="3">
    <source>
        <dbReference type="ARBA" id="ARBA00022723"/>
    </source>
</evidence>
<feature type="compositionally biased region" description="Basic residues" evidence="12">
    <location>
        <begin position="61"/>
        <end position="72"/>
    </location>
</feature>
<evidence type="ECO:0000313" key="14">
    <source>
        <dbReference type="EMBL" id="PWN26829.1"/>
    </source>
</evidence>
<organism evidence="14 15">
    <name type="scientific">Jaminaea rosea</name>
    <dbReference type="NCBI Taxonomy" id="1569628"/>
    <lineage>
        <taxon>Eukaryota</taxon>
        <taxon>Fungi</taxon>
        <taxon>Dikarya</taxon>
        <taxon>Basidiomycota</taxon>
        <taxon>Ustilaginomycotina</taxon>
        <taxon>Exobasidiomycetes</taxon>
        <taxon>Microstromatales</taxon>
        <taxon>Microstromatales incertae sedis</taxon>
        <taxon>Jaminaea</taxon>
    </lineage>
</organism>
<feature type="region of interest" description="Disordered" evidence="12">
    <location>
        <begin position="335"/>
        <end position="356"/>
    </location>
</feature>
<evidence type="ECO:0000313" key="15">
    <source>
        <dbReference type="Proteomes" id="UP000245884"/>
    </source>
</evidence>
<feature type="domain" description="VWFA" evidence="13">
    <location>
        <begin position="149"/>
        <end position="329"/>
    </location>
</feature>
<dbReference type="RefSeq" id="XP_025361441.1">
    <property type="nucleotide sequence ID" value="XM_025507390.1"/>
</dbReference>
<dbReference type="InterPro" id="IPR046349">
    <property type="entry name" value="C1-like_sf"/>
</dbReference>
<dbReference type="PROSITE" id="PS50234">
    <property type="entry name" value="VWFA"/>
    <property type="match status" value="1"/>
</dbReference>
<keyword evidence="5" id="KW-0863">Zinc-finger</keyword>
<comment type="subcellular location">
    <subcellularLocation>
        <location evidence="1">Nucleus</location>
    </subcellularLocation>
</comment>
<protein>
    <submittedName>
        <fullName evidence="14">TFIIH basal transcription factor complex, subunit SSL1</fullName>
    </submittedName>
</protein>
<comment type="similarity">
    <text evidence="2">Belongs to the GTF2H2 family.</text>
</comment>